<dbReference type="InterPro" id="IPR001486">
    <property type="entry name" value="Hemoglobin_trunc"/>
</dbReference>
<organism evidence="6 7">
    <name type="scientific">Photobacterium aquimaris</name>
    <dbReference type="NCBI Taxonomy" id="512643"/>
    <lineage>
        <taxon>Bacteria</taxon>
        <taxon>Pseudomonadati</taxon>
        <taxon>Pseudomonadota</taxon>
        <taxon>Gammaproteobacteria</taxon>
        <taxon>Vibrionales</taxon>
        <taxon>Vibrionaceae</taxon>
        <taxon>Photobacterium</taxon>
    </lineage>
</organism>
<evidence type="ECO:0000256" key="2">
    <source>
        <dbReference type="ARBA" id="ARBA00022617"/>
    </source>
</evidence>
<protein>
    <submittedName>
        <fullName evidence="6">Group 2 truncated hemoglobin YjbI</fullName>
    </submittedName>
</protein>
<sequence>MVNNSEFPEADDFSGVKKREVPEFGQGNSTLIAAGGEAGVQQLVADFYYYMDNEPEAATIRAMHSDDLTQSQQKLTTFLVGWMGGEDRYVERYGRMNLASAHRHLDIGYTEKQAWLACMQKALDAQPSYDELLKRFIMVRLSFPAEMCRNRN</sequence>
<keyword evidence="1" id="KW-0813">Transport</keyword>
<comment type="similarity">
    <text evidence="5">Belongs to the truncated hemoglobin family. Group II subfamily.</text>
</comment>
<evidence type="ECO:0000313" key="6">
    <source>
        <dbReference type="EMBL" id="SMY15232.1"/>
    </source>
</evidence>
<dbReference type="Proteomes" id="UP000196485">
    <property type="component" value="Unassembled WGS sequence"/>
</dbReference>
<dbReference type="AlphaFoldDB" id="A0A1Y6KT80"/>
<evidence type="ECO:0000256" key="5">
    <source>
        <dbReference type="ARBA" id="ARBA00034496"/>
    </source>
</evidence>
<evidence type="ECO:0000313" key="7">
    <source>
        <dbReference type="Proteomes" id="UP000196485"/>
    </source>
</evidence>
<dbReference type="CDD" id="cd14773">
    <property type="entry name" value="TrHb2_PhHbO-like_O"/>
    <property type="match status" value="1"/>
</dbReference>
<dbReference type="InterPro" id="IPR044203">
    <property type="entry name" value="GlbO/GLB3-like"/>
</dbReference>
<dbReference type="InterPro" id="IPR009050">
    <property type="entry name" value="Globin-like_sf"/>
</dbReference>
<keyword evidence="7" id="KW-1185">Reference proteome</keyword>
<reference evidence="7" key="1">
    <citation type="submission" date="2017-06" db="EMBL/GenBank/DDBJ databases">
        <authorList>
            <person name="Rodrigo-Torres L."/>
            <person name="Arahal R. D."/>
            <person name="Lucena T."/>
        </authorList>
    </citation>
    <scope>NUCLEOTIDE SEQUENCE [LARGE SCALE GENOMIC DNA]</scope>
    <source>
        <strain evidence="7">type strain: CECT 9192</strain>
    </source>
</reference>
<accession>A0A1Y6KT80</accession>
<dbReference type="Gene3D" id="1.10.490.10">
    <property type="entry name" value="Globins"/>
    <property type="match status" value="1"/>
</dbReference>
<name>A0A1Y6KT80_9GAMM</name>
<dbReference type="InterPro" id="IPR012292">
    <property type="entry name" value="Globin/Proto"/>
</dbReference>
<dbReference type="GO" id="GO:0020037">
    <property type="term" value="F:heme binding"/>
    <property type="evidence" value="ECO:0007669"/>
    <property type="project" value="InterPro"/>
</dbReference>
<dbReference type="EMBL" id="FYAH01000001">
    <property type="protein sequence ID" value="SMY15232.1"/>
    <property type="molecule type" value="Genomic_DNA"/>
</dbReference>
<dbReference type="RefSeq" id="WP_235011095.1">
    <property type="nucleotide sequence ID" value="NZ_FYAH01000001.1"/>
</dbReference>
<dbReference type="GO" id="GO:0005344">
    <property type="term" value="F:oxygen carrier activity"/>
    <property type="evidence" value="ECO:0007669"/>
    <property type="project" value="InterPro"/>
</dbReference>
<evidence type="ECO:0000256" key="1">
    <source>
        <dbReference type="ARBA" id="ARBA00022448"/>
    </source>
</evidence>
<dbReference type="SUPFAM" id="SSF46458">
    <property type="entry name" value="Globin-like"/>
    <property type="match status" value="1"/>
</dbReference>
<dbReference type="PANTHER" id="PTHR47366">
    <property type="entry name" value="TWO-ON-TWO HEMOGLOBIN-3"/>
    <property type="match status" value="1"/>
</dbReference>
<gene>
    <name evidence="6" type="primary">yjbI</name>
    <name evidence="6" type="ORF">PAQU9191_00450</name>
</gene>
<dbReference type="GO" id="GO:0046872">
    <property type="term" value="F:metal ion binding"/>
    <property type="evidence" value="ECO:0007669"/>
    <property type="project" value="UniProtKB-KW"/>
</dbReference>
<keyword evidence="3" id="KW-0479">Metal-binding</keyword>
<evidence type="ECO:0000256" key="3">
    <source>
        <dbReference type="ARBA" id="ARBA00022723"/>
    </source>
</evidence>
<dbReference type="GO" id="GO:0019825">
    <property type="term" value="F:oxygen binding"/>
    <property type="evidence" value="ECO:0007669"/>
    <property type="project" value="InterPro"/>
</dbReference>
<dbReference type="Pfam" id="PF01152">
    <property type="entry name" value="Bac_globin"/>
    <property type="match status" value="1"/>
</dbReference>
<keyword evidence="2" id="KW-0349">Heme</keyword>
<dbReference type="PANTHER" id="PTHR47366:SF1">
    <property type="entry name" value="TWO-ON-TWO HEMOGLOBIN-3"/>
    <property type="match status" value="1"/>
</dbReference>
<keyword evidence="4" id="KW-0408">Iron</keyword>
<evidence type="ECO:0000256" key="4">
    <source>
        <dbReference type="ARBA" id="ARBA00023004"/>
    </source>
</evidence>
<proteinExistence type="inferred from homology"/>